<sequence>MVFPAGRQNRTRYTLRRMRIMGFKKSEVSQLNSLASAIKLIEFDANKYTITHLYGRKVADSLEYPKGINTRKGVGKWLGEKSAMLLSNVVVNNAIHIFGYDPQNPTESTREMDFNALVDLLINTGYTPEYYPLKVNRIVEVLNGMSEADYKDYCLVCKKPFIHAPDRYDSCPTCSAKKCKVAIMRYSQSLVPFE</sequence>
<reference evidence="1" key="1">
    <citation type="journal article" date="2014" name="Antimicrob. Agents Chemother.">
        <title>IncH-Type Plasmid Harboring blaCTX-M-15, blaDHA-1, and qnrB4 Genes Recovered from Animal Isolates.</title>
        <authorList>
            <person name="Schluter A."/>
            <person name="Nordmann P."/>
            <person name="Bonnin R.A."/>
            <person name="Millemann Y."/>
            <person name="Eikmeyer F.G."/>
            <person name="Wibberg D."/>
            <person name="Puhler A."/>
            <person name="Poirel L."/>
        </authorList>
    </citation>
    <scope>NUCLEOTIDE SEQUENCE [LARGE SCALE GENOMIC DNA]</scope>
    <source>
        <strain evidence="1">Kp15</strain>
        <plasmid evidence="1">pENVA</plasmid>
    </source>
</reference>
<protein>
    <submittedName>
        <fullName evidence="1">Plasmid transfer protein</fullName>
    </submittedName>
</protein>
<accession>A0A024HVM7</accession>
<evidence type="ECO:0000313" key="1">
    <source>
        <dbReference type="EMBL" id="CDM79701.1"/>
    </source>
</evidence>
<gene>
    <name evidence="1" type="primary">traY</name>
    <name evidence="1" type="ORF">PENVA_0085</name>
</gene>
<geneLocation type="plasmid" evidence="1">
    <name>pENVA</name>
</geneLocation>
<organism evidence="1">
    <name type="scientific">Klebsiella pneumoniae</name>
    <dbReference type="NCBI Taxonomy" id="573"/>
    <lineage>
        <taxon>Bacteria</taxon>
        <taxon>Pseudomonadati</taxon>
        <taxon>Pseudomonadota</taxon>
        <taxon>Gammaproteobacteria</taxon>
        <taxon>Enterobacterales</taxon>
        <taxon>Enterobacteriaceae</taxon>
        <taxon>Klebsiella/Raoultella group</taxon>
        <taxon>Klebsiella</taxon>
        <taxon>Klebsiella pneumoniae complex</taxon>
    </lineage>
</organism>
<proteinExistence type="predicted"/>
<dbReference type="EMBL" id="HG918041">
    <property type="protein sequence ID" value="CDM79701.1"/>
    <property type="molecule type" value="Genomic_DNA"/>
</dbReference>
<name>A0A024HVM7_KLEPN</name>
<keyword evidence="1" id="KW-0614">Plasmid</keyword>
<dbReference type="AlphaFoldDB" id="A0A024HVM7"/>